<keyword evidence="1" id="KW-0596">Phosphopantetheine</keyword>
<dbReference type="SUPFAM" id="SSF51735">
    <property type="entry name" value="NAD(P)-binding Rossmann-fold domains"/>
    <property type="match status" value="1"/>
</dbReference>
<dbReference type="PROSITE" id="PS50075">
    <property type="entry name" value="CARRIER"/>
    <property type="match status" value="1"/>
</dbReference>
<dbReference type="Pfam" id="PF08659">
    <property type="entry name" value="KR"/>
    <property type="match status" value="1"/>
</dbReference>
<keyword evidence="6" id="KW-1185">Reference proteome</keyword>
<evidence type="ECO:0000256" key="1">
    <source>
        <dbReference type="ARBA" id="ARBA00022450"/>
    </source>
</evidence>
<feature type="region of interest" description="Disordered" evidence="3">
    <location>
        <begin position="1"/>
        <end position="41"/>
    </location>
</feature>
<dbReference type="Pfam" id="PF00550">
    <property type="entry name" value="PP-binding"/>
    <property type="match status" value="1"/>
</dbReference>
<sequence>MPDRRRHLPRDRQAGAVDARAGAAARSGHPLPHRRLQRQRARDAPELVGQIFSRVLKEIESGVLPWLPCTTFPFEKAADAFRYMAQARHIGRVVFRHRVEPRRLEQPVVPDATYLITGGLKGLGLLAAQWLAGEGARHLLLVGRSAPDEAAARALDDLRSEGVQVEVLAADIGTAQGVQRVMDALDGGNPRLGGVIHCAAVLDDGVLARQSLERFSRVMAPKADGAWRLHAAFGRHGHRPDFFVLYSSLSAILGSPGQGNYVAANAFLDALAHHRREQGLAATAIDWGAWAEVGMATRGNTVARAGAQGLAALSPTEGMQALGVVLREQLAQVAVAPIDWAQLGAQFGAAPIPPLLRDLVAQSRNRSGAATRAGHGGRGPRVDYAELDTAQRRQQITAMVRQELATVLALSGSADSIPSDVAFSSLGLDSLTAVELRNRLQGAIGRPVPPTAAFDWPTIDEMSQQLASLFDAAAEPVVEGQAPSSEGRREEMTL</sequence>
<dbReference type="InterPro" id="IPR009081">
    <property type="entry name" value="PP-bd_ACP"/>
</dbReference>
<proteinExistence type="predicted"/>
<feature type="domain" description="Carrier" evidence="4">
    <location>
        <begin position="394"/>
        <end position="470"/>
    </location>
</feature>
<reference evidence="5 6" key="1">
    <citation type="submission" date="2019-08" db="EMBL/GenBank/DDBJ databases">
        <authorList>
            <person name="Khan S.A."/>
            <person name="Jeon C.O."/>
            <person name="Jeong S.E."/>
        </authorList>
    </citation>
    <scope>NUCLEOTIDE SEQUENCE [LARGE SCALE GENOMIC DNA]</scope>
    <source>
        <strain evidence="6">IMCC1728</strain>
    </source>
</reference>
<dbReference type="GO" id="GO:0031177">
    <property type="term" value="F:phosphopantetheine binding"/>
    <property type="evidence" value="ECO:0007669"/>
    <property type="project" value="InterPro"/>
</dbReference>
<organism evidence="5 6">
    <name type="scientific">Piscinibacter aquaticus</name>
    <dbReference type="NCBI Taxonomy" id="392597"/>
    <lineage>
        <taxon>Bacteria</taxon>
        <taxon>Pseudomonadati</taxon>
        <taxon>Pseudomonadota</taxon>
        <taxon>Betaproteobacteria</taxon>
        <taxon>Burkholderiales</taxon>
        <taxon>Sphaerotilaceae</taxon>
        <taxon>Piscinibacter</taxon>
    </lineage>
</organism>
<dbReference type="Pfam" id="PF13602">
    <property type="entry name" value="ADH_zinc_N_2"/>
    <property type="match status" value="1"/>
</dbReference>
<gene>
    <name evidence="5" type="ORF">FSC37_09565</name>
</gene>
<dbReference type="SMART" id="SM00823">
    <property type="entry name" value="PKS_PP"/>
    <property type="match status" value="1"/>
</dbReference>
<dbReference type="GO" id="GO:0006633">
    <property type="term" value="P:fatty acid biosynthetic process"/>
    <property type="evidence" value="ECO:0007669"/>
    <property type="project" value="TreeGrafter"/>
</dbReference>
<accession>A0A5C6U2Z3</accession>
<dbReference type="Gene3D" id="3.40.50.720">
    <property type="entry name" value="NAD(P)-binding Rossmann-like Domain"/>
    <property type="match status" value="1"/>
</dbReference>
<dbReference type="GO" id="GO:0071770">
    <property type="term" value="P:DIM/DIP cell wall layer assembly"/>
    <property type="evidence" value="ECO:0007669"/>
    <property type="project" value="TreeGrafter"/>
</dbReference>
<dbReference type="AlphaFoldDB" id="A0A5C6U2Z3"/>
<dbReference type="InterPro" id="IPR013968">
    <property type="entry name" value="PKS_KR"/>
</dbReference>
<name>A0A5C6U2Z3_9BURK</name>
<dbReference type="SMART" id="SM00822">
    <property type="entry name" value="PKS_KR"/>
    <property type="match status" value="1"/>
</dbReference>
<dbReference type="GO" id="GO:0004312">
    <property type="term" value="F:fatty acid synthase activity"/>
    <property type="evidence" value="ECO:0007669"/>
    <property type="project" value="TreeGrafter"/>
</dbReference>
<dbReference type="InterPro" id="IPR057326">
    <property type="entry name" value="KR_dom"/>
</dbReference>
<dbReference type="CDD" id="cd08955">
    <property type="entry name" value="KR_2_FAS_SDR_x"/>
    <property type="match status" value="1"/>
</dbReference>
<dbReference type="Gene3D" id="1.10.1200.10">
    <property type="entry name" value="ACP-like"/>
    <property type="match status" value="1"/>
</dbReference>
<dbReference type="PANTHER" id="PTHR43775:SF37">
    <property type="entry name" value="SI:DKEY-61P9.11"/>
    <property type="match status" value="1"/>
</dbReference>
<dbReference type="InterPro" id="IPR050091">
    <property type="entry name" value="PKS_NRPS_Biosynth_Enz"/>
</dbReference>
<dbReference type="PROSITE" id="PS00012">
    <property type="entry name" value="PHOSPHOPANTETHEINE"/>
    <property type="match status" value="1"/>
</dbReference>
<evidence type="ECO:0000259" key="4">
    <source>
        <dbReference type="PROSITE" id="PS50075"/>
    </source>
</evidence>
<comment type="caution">
    <text evidence="5">The sequence shown here is derived from an EMBL/GenBank/DDBJ whole genome shotgun (WGS) entry which is preliminary data.</text>
</comment>
<evidence type="ECO:0000313" key="6">
    <source>
        <dbReference type="Proteomes" id="UP000321832"/>
    </source>
</evidence>
<dbReference type="PANTHER" id="PTHR43775">
    <property type="entry name" value="FATTY ACID SYNTHASE"/>
    <property type="match status" value="1"/>
</dbReference>
<protein>
    <submittedName>
        <fullName evidence="5">SDR family NAD(P)-dependent oxidoreductase</fullName>
    </submittedName>
</protein>
<dbReference type="InterPro" id="IPR036736">
    <property type="entry name" value="ACP-like_sf"/>
</dbReference>
<dbReference type="InterPro" id="IPR020806">
    <property type="entry name" value="PKS_PP-bd"/>
</dbReference>
<dbReference type="EMBL" id="VOPW01000001">
    <property type="protein sequence ID" value="TXC66085.1"/>
    <property type="molecule type" value="Genomic_DNA"/>
</dbReference>
<dbReference type="InterPro" id="IPR006162">
    <property type="entry name" value="Ppantetheine_attach_site"/>
</dbReference>
<evidence type="ECO:0000313" key="5">
    <source>
        <dbReference type="EMBL" id="TXC66085.1"/>
    </source>
</evidence>
<dbReference type="GO" id="GO:0005886">
    <property type="term" value="C:plasma membrane"/>
    <property type="evidence" value="ECO:0007669"/>
    <property type="project" value="TreeGrafter"/>
</dbReference>
<dbReference type="SMART" id="SM01294">
    <property type="entry name" value="PKS_PP_betabranch"/>
    <property type="match status" value="1"/>
</dbReference>
<dbReference type="Proteomes" id="UP000321832">
    <property type="component" value="Unassembled WGS sequence"/>
</dbReference>
<dbReference type="SUPFAM" id="SSF47336">
    <property type="entry name" value="ACP-like"/>
    <property type="match status" value="1"/>
</dbReference>
<evidence type="ECO:0000256" key="3">
    <source>
        <dbReference type="SAM" id="MobiDB-lite"/>
    </source>
</evidence>
<feature type="compositionally biased region" description="Low complexity" evidence="3">
    <location>
        <begin position="14"/>
        <end position="26"/>
    </location>
</feature>
<evidence type="ECO:0000256" key="2">
    <source>
        <dbReference type="ARBA" id="ARBA00022553"/>
    </source>
</evidence>
<dbReference type="GO" id="GO:0005737">
    <property type="term" value="C:cytoplasm"/>
    <property type="evidence" value="ECO:0007669"/>
    <property type="project" value="TreeGrafter"/>
</dbReference>
<dbReference type="InterPro" id="IPR036291">
    <property type="entry name" value="NAD(P)-bd_dom_sf"/>
</dbReference>
<keyword evidence="2" id="KW-0597">Phosphoprotein</keyword>